<proteinExistence type="predicted"/>
<evidence type="ECO:0000256" key="1">
    <source>
        <dbReference type="SAM" id="MobiDB-lite"/>
    </source>
</evidence>
<accession>A0A5C5X645</accession>
<dbReference type="RefSeq" id="WP_146507636.1">
    <property type="nucleotide sequence ID" value="NZ_SIHI01000001.1"/>
</dbReference>
<reference evidence="2 3" key="1">
    <citation type="submission" date="2019-02" db="EMBL/GenBank/DDBJ databases">
        <title>Deep-cultivation of Planctomycetes and their phenomic and genomic characterization uncovers novel biology.</title>
        <authorList>
            <person name="Wiegand S."/>
            <person name="Jogler M."/>
            <person name="Boedeker C."/>
            <person name="Pinto D."/>
            <person name="Vollmers J."/>
            <person name="Rivas-Marin E."/>
            <person name="Kohn T."/>
            <person name="Peeters S.H."/>
            <person name="Heuer A."/>
            <person name="Rast P."/>
            <person name="Oberbeckmann S."/>
            <person name="Bunk B."/>
            <person name="Jeske O."/>
            <person name="Meyerdierks A."/>
            <person name="Storesund J.E."/>
            <person name="Kallscheuer N."/>
            <person name="Luecker S."/>
            <person name="Lage O.M."/>
            <person name="Pohl T."/>
            <person name="Merkel B.J."/>
            <person name="Hornburger P."/>
            <person name="Mueller R.-W."/>
            <person name="Bruemmer F."/>
            <person name="Labrenz M."/>
            <person name="Spormann A.M."/>
            <person name="Op Den Camp H."/>
            <person name="Overmann J."/>
            <person name="Amann R."/>
            <person name="Jetten M.S.M."/>
            <person name="Mascher T."/>
            <person name="Medema M.H."/>
            <person name="Devos D.P."/>
            <person name="Kaster A.-K."/>
            <person name="Ovreas L."/>
            <person name="Rohde M."/>
            <person name="Galperin M.Y."/>
            <person name="Jogler C."/>
        </authorList>
    </citation>
    <scope>NUCLEOTIDE SEQUENCE [LARGE SCALE GENOMIC DNA]</scope>
    <source>
        <strain evidence="2 3">KOR42</strain>
    </source>
</reference>
<evidence type="ECO:0000313" key="3">
    <source>
        <dbReference type="Proteomes" id="UP000317243"/>
    </source>
</evidence>
<feature type="region of interest" description="Disordered" evidence="1">
    <location>
        <begin position="1364"/>
        <end position="1386"/>
    </location>
</feature>
<comment type="caution">
    <text evidence="2">The sequence shown here is derived from an EMBL/GenBank/DDBJ whole genome shotgun (WGS) entry which is preliminary data.</text>
</comment>
<evidence type="ECO:0000313" key="2">
    <source>
        <dbReference type="EMBL" id="TWT57733.1"/>
    </source>
</evidence>
<dbReference type="Proteomes" id="UP000317243">
    <property type="component" value="Unassembled WGS sequence"/>
</dbReference>
<feature type="region of interest" description="Disordered" evidence="1">
    <location>
        <begin position="1400"/>
        <end position="1438"/>
    </location>
</feature>
<organism evidence="2 3">
    <name type="scientific">Thalassoglobus neptunius</name>
    <dbReference type="NCBI Taxonomy" id="1938619"/>
    <lineage>
        <taxon>Bacteria</taxon>
        <taxon>Pseudomonadati</taxon>
        <taxon>Planctomycetota</taxon>
        <taxon>Planctomycetia</taxon>
        <taxon>Planctomycetales</taxon>
        <taxon>Planctomycetaceae</taxon>
        <taxon>Thalassoglobus</taxon>
    </lineage>
</organism>
<protein>
    <submittedName>
        <fullName evidence="2">Uncharacterized protein</fullName>
    </submittedName>
</protein>
<dbReference type="EMBL" id="SIHI01000001">
    <property type="protein sequence ID" value="TWT57733.1"/>
    <property type="molecule type" value="Genomic_DNA"/>
</dbReference>
<feature type="compositionally biased region" description="Polar residues" evidence="1">
    <location>
        <begin position="1414"/>
        <end position="1431"/>
    </location>
</feature>
<dbReference type="OrthoDB" id="220607at2"/>
<gene>
    <name evidence="2" type="ORF">KOR42_10990</name>
</gene>
<sequence length="1438" mass="163875">MSRKLSRNVWKAEGFLFQGGFHRSRDSVTMEMVTGSQIRLRNSLDAGLKYATITIFELKSDLHSTGGGWVQMAPRKKRADDSDNLGPSKDFSSLQHILGYLNYSGGTSDPKFLDQLNQLWKRESSSSETSPSETLESVFQTLHDGLIHMTATDSAFEESKQAHAALELAIRHTLPAYQKYHSDLLFHQSLETFCQPFFLAKIFEAVLQQGGPWNEERRIVDGAIANLNDFVGYRPVAVLENGRKMDVYAHERHRPLPLYIPGAGAAECRYAPLIERAMQFLEEAPQDLLQESFFSLDHLDELACDLRAYDHLNPIFKRTNYMFGEWDPHQIDSKGFYRRFVIRQIILDSLCDWIEEAGEKSPQEERLFDASAALCGTMLMASSISGAGPGMHDSTVSLTTLLPIVAERRDAFYTRILTQLTGSRAKRLHQEAVKHQQPFGHVRQYLNMKLAGYGARQVQHRELAHLYAVMGYASASRQQANAIPASSIRIETEIECMIASAHQALDLEDVAKAVEYASSIPDLLERGVQCGALVDPWNILGFQGQFPLFTAREDSIPDSRIEILMGLMEATFNVFSRTLGEAGAKGLQTQREEISVVFERLAHWWDKFGSDVIEDLPDVDGHESWESATHVAEALKAWRSAGESAGDISFWRERVDQFQSAQSYALVVDALLLKKDGVAAMGLLMQWLSQMEEVGFESPQHSIFSLLIRWMKLATGDDDTPVPPDQAAASIRRMFAFLEANAEEWWSVPIIRRTSSDDQQIMPGELEFGELDDEDDFDEAEGEDELFSAAYDGMVFRDSAEDGQWSDTVDDDSGSNQGEFEALNRELEPRLKFLNAVGQLWQMAAASFARSSFESEENHQLDEQTVEALIGWHRQAQRWQIDLAELMESVWDREVESPIGDHDGNVEYDIQLQVKFYLLHQIINTLICLRNSERLLNGIIPESVTVPRGTEQDRRLALIYRAVVQRDGATVRELLPSLLSRLARNPLLYIPFESGGDPGQILRTQALQSVVRFLLRELPKLGMLRETWHLLYTAFRMERKWRPKGQAITEFDRLFTIALRGSLNALVTSVQSWAPGKLDTEDLIDAISRVLDPYQWLWSEHSRTMRISAVDVMRKEEEWEDLAEFIQDYGRELFHASHLTLGNVRAILHNGVDWFLDYLEEEQDPIHPMKLLDDIDTGIIDREHAEWCLEQVYSIIVDRFDRFLEYNTTTTQSDYGEMIYCLLEFLRLEARYDRDAWNLTPLTLVHEVLVRNSLLEAAEVWESTFEMQTADLADQHLQDLRRLQKLFGMRMPTITDHLRERFVKPLAVNRMLSLVEPAVRDARSAKLNSEAFEMLQEEVDEYLDDCWGSGVDIPDWLQALEREVSDASQPDEGGRPGTEADLNLPTISISRKDFLGQARRWKENLGAKNRPKPNKTNPEQSSQLDDTTTPDATDEQED</sequence>
<keyword evidence="3" id="KW-1185">Reference proteome</keyword>
<name>A0A5C5X645_9PLAN</name>